<feature type="transmembrane region" description="Helical" evidence="1">
    <location>
        <begin position="86"/>
        <end position="105"/>
    </location>
</feature>
<keyword evidence="1" id="KW-1133">Transmembrane helix</keyword>
<proteinExistence type="predicted"/>
<dbReference type="RefSeq" id="WP_310053651.1">
    <property type="nucleotide sequence ID" value="NZ_JAVDVW010000001.1"/>
</dbReference>
<name>A0ABU1VPR8_9GAMM</name>
<feature type="transmembrane region" description="Helical" evidence="1">
    <location>
        <begin position="55"/>
        <end position="80"/>
    </location>
</feature>
<keyword evidence="1" id="KW-0812">Transmembrane</keyword>
<keyword evidence="3" id="KW-1185">Reference proteome</keyword>
<evidence type="ECO:0000256" key="1">
    <source>
        <dbReference type="SAM" id="Phobius"/>
    </source>
</evidence>
<protein>
    <submittedName>
        <fullName evidence="2">Membrane protein YqaA with SNARE-associated domain</fullName>
    </submittedName>
</protein>
<evidence type="ECO:0000313" key="3">
    <source>
        <dbReference type="Proteomes" id="UP001267878"/>
    </source>
</evidence>
<dbReference type="Proteomes" id="UP001267878">
    <property type="component" value="Unassembled WGS sequence"/>
</dbReference>
<dbReference type="PANTHER" id="PTHR42709:SF11">
    <property type="entry name" value="DEDA FAMILY PROTEIN"/>
    <property type="match status" value="1"/>
</dbReference>
<dbReference type="PANTHER" id="PTHR42709">
    <property type="entry name" value="ALKALINE PHOSPHATASE LIKE PROTEIN"/>
    <property type="match status" value="1"/>
</dbReference>
<dbReference type="InterPro" id="IPR051311">
    <property type="entry name" value="DedA_domain"/>
</dbReference>
<dbReference type="EMBL" id="JAVDVW010000001">
    <property type="protein sequence ID" value="MDR7099452.1"/>
    <property type="molecule type" value="Genomic_DNA"/>
</dbReference>
<accession>A0ABU1VPR8</accession>
<reference evidence="2 3" key="1">
    <citation type="submission" date="2023-07" db="EMBL/GenBank/DDBJ databases">
        <title>Sorghum-associated microbial communities from plants grown in Nebraska, USA.</title>
        <authorList>
            <person name="Schachtman D."/>
        </authorList>
    </citation>
    <scope>NUCLEOTIDE SEQUENCE [LARGE SCALE GENOMIC DNA]</scope>
    <source>
        <strain evidence="2 3">BE187</strain>
    </source>
</reference>
<feature type="transmembrane region" description="Helical" evidence="1">
    <location>
        <begin position="20"/>
        <end position="43"/>
    </location>
</feature>
<organism evidence="2 3">
    <name type="scientific">Agrilutibacter niabensis</name>
    <dbReference type="NCBI Taxonomy" id="380628"/>
    <lineage>
        <taxon>Bacteria</taxon>
        <taxon>Pseudomonadati</taxon>
        <taxon>Pseudomonadota</taxon>
        <taxon>Gammaproteobacteria</taxon>
        <taxon>Lysobacterales</taxon>
        <taxon>Lysobacteraceae</taxon>
        <taxon>Agrilutibacter</taxon>
    </lineage>
</organism>
<comment type="caution">
    <text evidence="2">The sequence shown here is derived from an EMBL/GenBank/DDBJ whole genome shotgun (WGS) entry which is preliminary data.</text>
</comment>
<sequence length="205" mass="22533">MKIFGPLYERALSWARHRHAPVYLTGLSFVEAIIFPVMPEVMLAPMCVAKPRSGFWFATLSLAGSMAGAMVGYALGHYAFEALKPVFAALGMLHGIESGISIVQAKMAESPWAVFMFLVLGGFMPIPMKVFTWASGIVGVPLLQYFLSMLIGRGKRVFLLAAAIRIGGPRAEQMLRRYIEPIGWFATVLLAALVGWVIWRARQGV</sequence>
<evidence type="ECO:0000313" key="2">
    <source>
        <dbReference type="EMBL" id="MDR7099452.1"/>
    </source>
</evidence>
<gene>
    <name evidence="2" type="ORF">J2X04_001799</name>
</gene>
<keyword evidence="1" id="KW-0472">Membrane</keyword>
<feature type="transmembrane region" description="Helical" evidence="1">
    <location>
        <begin position="178"/>
        <end position="199"/>
    </location>
</feature>